<accession>A0A4Y2UCY8</accession>
<proteinExistence type="predicted"/>
<comment type="caution">
    <text evidence="1">The sequence shown here is derived from an EMBL/GenBank/DDBJ whole genome shotgun (WGS) entry which is preliminary data.</text>
</comment>
<name>A0A4Y2UCY8_ARAVE</name>
<dbReference type="AlphaFoldDB" id="A0A4Y2UCY8"/>
<evidence type="ECO:0000313" key="1">
    <source>
        <dbReference type="EMBL" id="GBO09417.1"/>
    </source>
</evidence>
<reference evidence="1 2" key="1">
    <citation type="journal article" date="2019" name="Sci. Rep.">
        <title>Orb-weaving spider Araneus ventricosus genome elucidates the spidroin gene catalogue.</title>
        <authorList>
            <person name="Kono N."/>
            <person name="Nakamura H."/>
            <person name="Ohtoshi R."/>
            <person name="Moran D.A.P."/>
            <person name="Shinohara A."/>
            <person name="Yoshida Y."/>
            <person name="Fujiwara M."/>
            <person name="Mori M."/>
            <person name="Tomita M."/>
            <person name="Arakawa K."/>
        </authorList>
    </citation>
    <scope>NUCLEOTIDE SEQUENCE [LARGE SCALE GENOMIC DNA]</scope>
</reference>
<sequence>MKIVYYSPHPPPSVHQITLNTSIDAILREPAPPPDGVHSAFGGFIFQNLRSPYDNLVLVYNQSACQLNRKFHLLRRFMLYSYIQHKERCSQPTVNRS</sequence>
<evidence type="ECO:0000313" key="2">
    <source>
        <dbReference type="Proteomes" id="UP000499080"/>
    </source>
</evidence>
<dbReference type="EMBL" id="BGPR01034860">
    <property type="protein sequence ID" value="GBO09417.1"/>
    <property type="molecule type" value="Genomic_DNA"/>
</dbReference>
<dbReference type="Proteomes" id="UP000499080">
    <property type="component" value="Unassembled WGS sequence"/>
</dbReference>
<gene>
    <name evidence="1" type="ORF">AVEN_88414_1</name>
</gene>
<protein>
    <submittedName>
        <fullName evidence="1">Uncharacterized protein</fullName>
    </submittedName>
</protein>
<keyword evidence="2" id="KW-1185">Reference proteome</keyword>
<organism evidence="1 2">
    <name type="scientific">Araneus ventricosus</name>
    <name type="common">Orbweaver spider</name>
    <name type="synonym">Epeira ventricosa</name>
    <dbReference type="NCBI Taxonomy" id="182803"/>
    <lineage>
        <taxon>Eukaryota</taxon>
        <taxon>Metazoa</taxon>
        <taxon>Ecdysozoa</taxon>
        <taxon>Arthropoda</taxon>
        <taxon>Chelicerata</taxon>
        <taxon>Arachnida</taxon>
        <taxon>Araneae</taxon>
        <taxon>Araneomorphae</taxon>
        <taxon>Entelegynae</taxon>
        <taxon>Araneoidea</taxon>
        <taxon>Araneidae</taxon>
        <taxon>Araneus</taxon>
    </lineage>
</organism>